<protein>
    <submittedName>
        <fullName evidence="2">YtxH domain-containing protein</fullName>
    </submittedName>
</protein>
<comment type="caution">
    <text evidence="2">The sequence shown here is derived from an EMBL/GenBank/DDBJ whole genome shotgun (WGS) entry which is preliminary data.</text>
</comment>
<evidence type="ECO:0000256" key="1">
    <source>
        <dbReference type="SAM" id="Coils"/>
    </source>
</evidence>
<organism evidence="2 3">
    <name type="scientific">Mesobacillus selenatarsenatis</name>
    <dbReference type="NCBI Taxonomy" id="388741"/>
    <lineage>
        <taxon>Bacteria</taxon>
        <taxon>Bacillati</taxon>
        <taxon>Bacillota</taxon>
        <taxon>Bacilli</taxon>
        <taxon>Bacillales</taxon>
        <taxon>Bacillaceae</taxon>
        <taxon>Mesobacillus</taxon>
    </lineage>
</organism>
<accession>A0A846TFS9</accession>
<dbReference type="EMBL" id="JAAVUM010000005">
    <property type="protein sequence ID" value="NKE05649.1"/>
    <property type="molecule type" value="Genomic_DNA"/>
</dbReference>
<dbReference type="Proteomes" id="UP000587942">
    <property type="component" value="Unassembled WGS sequence"/>
</dbReference>
<dbReference type="RefSeq" id="WP_167832084.1">
    <property type="nucleotide sequence ID" value="NZ_JAAVUM010000005.1"/>
</dbReference>
<dbReference type="PANTHER" id="PTHR35792:SF3">
    <property type="entry name" value="IG HYPOTHETICAL 17707"/>
    <property type="match status" value="1"/>
</dbReference>
<evidence type="ECO:0000313" key="3">
    <source>
        <dbReference type="Proteomes" id="UP000587942"/>
    </source>
</evidence>
<dbReference type="InterPro" id="IPR024623">
    <property type="entry name" value="YtxH"/>
</dbReference>
<feature type="coiled-coil region" evidence="1">
    <location>
        <begin position="47"/>
        <end position="121"/>
    </location>
</feature>
<sequence length="123" mass="13389">MKAKNVLAGMVVGGVVAGIATLLAAPKSGYETRRTLLANKDEYLGSIKDIKDAAVELKNTVATASKEGKDSIQTFITDVKTAIFEWKLQTEENMQGLQEDIKELEDSIKDLETELAAENSKEN</sequence>
<dbReference type="PANTHER" id="PTHR35792">
    <property type="entry name" value="GENERAL STRESS PROTEIN"/>
    <property type="match status" value="1"/>
</dbReference>
<dbReference type="AlphaFoldDB" id="A0A846TFS9"/>
<proteinExistence type="predicted"/>
<dbReference type="Pfam" id="PF12732">
    <property type="entry name" value="YtxH"/>
    <property type="match status" value="1"/>
</dbReference>
<reference evidence="2 3" key="1">
    <citation type="submission" date="2020-03" db="EMBL/GenBank/DDBJ databases">
        <authorList>
            <person name="Sun Q."/>
        </authorList>
    </citation>
    <scope>NUCLEOTIDE SEQUENCE [LARGE SCALE GENOMIC DNA]</scope>
    <source>
        <strain evidence="2 3">KACC 21451</strain>
    </source>
</reference>
<evidence type="ECO:0000313" key="2">
    <source>
        <dbReference type="EMBL" id="NKE05649.1"/>
    </source>
</evidence>
<name>A0A846TFS9_9BACI</name>
<gene>
    <name evidence="2" type="ORF">GWK17_09245</name>
</gene>
<dbReference type="InterPro" id="IPR052928">
    <property type="entry name" value="Desiccation-related_membrane"/>
</dbReference>
<keyword evidence="1" id="KW-0175">Coiled coil</keyword>